<feature type="chain" id="PRO_5046486541" description="Lipoprotein" evidence="1">
    <location>
        <begin position="25"/>
        <end position="207"/>
    </location>
</feature>
<evidence type="ECO:0000313" key="3">
    <source>
        <dbReference type="Proteomes" id="UP001060039"/>
    </source>
</evidence>
<name>A0ABY5FV86_9MICO</name>
<evidence type="ECO:0000256" key="1">
    <source>
        <dbReference type="SAM" id="SignalP"/>
    </source>
</evidence>
<dbReference type="EMBL" id="CP101497">
    <property type="protein sequence ID" value="UTT61847.1"/>
    <property type="molecule type" value="Genomic_DNA"/>
</dbReference>
<reference evidence="2" key="1">
    <citation type="submission" date="2022-07" db="EMBL/GenBank/DDBJ databases">
        <title>Taxonomic analysis of Microcella humidisoli nov. sp., isolated from riverside soil.</title>
        <authorList>
            <person name="Molina K.M."/>
            <person name="Kim S.B."/>
        </authorList>
    </citation>
    <scope>NUCLEOTIDE SEQUENCE</scope>
    <source>
        <strain evidence="2">MMS21-STM10</strain>
    </source>
</reference>
<sequence length="207" mass="21318">MTVRTASTGLIAALLLALAGCATPAPPAAETPVPTVTVTVTPSPEPELADYGFTYFRGGQLSAADFAEFSTQFGSTVTGLAECPWYAEVETHGADAATYAFTDPEGVDPGILFFYTQAFGEAMGDLPRNAEGVGVGSTQAEVLAAYPSAVVDAFDDVSVGPVTRITVDDPDSDASYVFGITDGSPVVNLLQWGTAAGGQWAHLCLPL</sequence>
<dbReference type="RefSeq" id="WP_255158989.1">
    <property type="nucleotide sequence ID" value="NZ_CP101497.1"/>
</dbReference>
<dbReference type="PROSITE" id="PS51257">
    <property type="entry name" value="PROKAR_LIPOPROTEIN"/>
    <property type="match status" value="1"/>
</dbReference>
<keyword evidence="3" id="KW-1185">Reference proteome</keyword>
<gene>
    <name evidence="2" type="ORF">NNL39_09190</name>
</gene>
<dbReference type="Proteomes" id="UP001060039">
    <property type="component" value="Chromosome"/>
</dbReference>
<evidence type="ECO:0000313" key="2">
    <source>
        <dbReference type="EMBL" id="UTT61847.1"/>
    </source>
</evidence>
<accession>A0ABY5FV86</accession>
<organism evidence="2 3">
    <name type="scientific">Microcella humidisoli</name>
    <dbReference type="NCBI Taxonomy" id="2963406"/>
    <lineage>
        <taxon>Bacteria</taxon>
        <taxon>Bacillati</taxon>
        <taxon>Actinomycetota</taxon>
        <taxon>Actinomycetes</taxon>
        <taxon>Micrococcales</taxon>
        <taxon>Microbacteriaceae</taxon>
        <taxon>Microcella</taxon>
    </lineage>
</organism>
<keyword evidence="1" id="KW-0732">Signal</keyword>
<protein>
    <recommendedName>
        <fullName evidence="4">Lipoprotein</fullName>
    </recommendedName>
</protein>
<proteinExistence type="predicted"/>
<feature type="signal peptide" evidence="1">
    <location>
        <begin position="1"/>
        <end position="24"/>
    </location>
</feature>
<evidence type="ECO:0008006" key="4">
    <source>
        <dbReference type="Google" id="ProtNLM"/>
    </source>
</evidence>